<dbReference type="AlphaFoldDB" id="A0A0S6W4F6"/>
<keyword evidence="4" id="KW-0812">Transmembrane</keyword>
<keyword evidence="5" id="KW-0732">Signal</keyword>
<dbReference type="SUPFAM" id="SSF56935">
    <property type="entry name" value="Porins"/>
    <property type="match status" value="1"/>
</dbReference>
<dbReference type="PANTHER" id="PTHR30069:SF29">
    <property type="entry name" value="HEMOGLOBIN AND HEMOGLOBIN-HAPTOGLOBIN-BINDING PROTEIN 1-RELATED"/>
    <property type="match status" value="1"/>
</dbReference>
<dbReference type="PANTHER" id="PTHR30069">
    <property type="entry name" value="TONB-DEPENDENT OUTER MEMBRANE RECEPTOR"/>
    <property type="match status" value="1"/>
</dbReference>
<keyword evidence="3" id="KW-1134">Transmembrane beta strand</keyword>
<evidence type="ECO:0000256" key="6">
    <source>
        <dbReference type="ARBA" id="ARBA00023136"/>
    </source>
</evidence>
<keyword evidence="2" id="KW-0813">Transport</keyword>
<protein>
    <submittedName>
        <fullName evidence="8">Ferric siderophore receptor, putative, TonB receptor family</fullName>
    </submittedName>
</protein>
<sequence>MKAILRGILFFLLCWPLFGIFDITPCDAANNALQRRFAAPYASDIPFLVFPRYPRFTTDASSFDVMSVQKTPYLPGDITPSSFTLPVPQKVSPTLSRAAKRRKLRPEERKPKEKTGITLDLDAGYGNGDTFISRFQHGTQFKGAHYTISGHWEQTDGTTQPQEEYVLAGKASFNMDISKQGELRFDGNFFSSDRELSQIVDKPNQKKSAIQAIADLRVNASTESPLRFTFSWERDIFTDYTEQEFFANCYRSDFVAKYLWGRYDTLTFQGQGMIQTVDADEYDSELTVIADTTLANTFVWRDMVVFEFGGRFAYSHAEEQNATDSLLAPLSALRLRLGETTTFYVTYQPTLITPLFSDLYIKTLYTSLNSSLSAETRRHVVESGIQQRFGKTAALNVAAFYQEREHLIALSDENLDYLLTYTQEASARFFGIKAGWQVHFLDQFVHALTYTYTDYEVTSRDFLLASEETFDQHHLPYQPHHHLQANLSWIAPYGFKMDISGLYVSEQYRNWQSVASTIGGRFSVNISFSQAITDWAQVYALVRNLTDTAAYEISPVLDNEEVTSSRMFLGGIRLRF</sequence>
<dbReference type="Gene3D" id="2.40.170.20">
    <property type="entry name" value="TonB-dependent receptor, beta-barrel domain"/>
    <property type="match status" value="1"/>
</dbReference>
<evidence type="ECO:0000313" key="9">
    <source>
        <dbReference type="Proteomes" id="UP000030700"/>
    </source>
</evidence>
<evidence type="ECO:0000256" key="7">
    <source>
        <dbReference type="ARBA" id="ARBA00023237"/>
    </source>
</evidence>
<dbReference type="GO" id="GO:0015344">
    <property type="term" value="F:siderophore uptake transmembrane transporter activity"/>
    <property type="evidence" value="ECO:0007669"/>
    <property type="project" value="TreeGrafter"/>
</dbReference>
<dbReference type="EMBL" id="DF820459">
    <property type="protein sequence ID" value="GAK52838.1"/>
    <property type="molecule type" value="Genomic_DNA"/>
</dbReference>
<reference evidence="8" key="1">
    <citation type="journal article" date="2015" name="PeerJ">
        <title>First genomic representation of candidate bacterial phylum KSB3 points to enhanced environmental sensing as a trigger of wastewater bulking.</title>
        <authorList>
            <person name="Sekiguchi Y."/>
            <person name="Ohashi A."/>
            <person name="Parks D.H."/>
            <person name="Yamauchi T."/>
            <person name="Tyson G.W."/>
            <person name="Hugenholtz P."/>
        </authorList>
    </citation>
    <scope>NUCLEOTIDE SEQUENCE [LARGE SCALE GENOMIC DNA]</scope>
</reference>
<evidence type="ECO:0000256" key="2">
    <source>
        <dbReference type="ARBA" id="ARBA00022448"/>
    </source>
</evidence>
<dbReference type="STRING" id="1499966.U14_04095"/>
<gene>
    <name evidence="8" type="ORF">U14_04095</name>
</gene>
<evidence type="ECO:0000256" key="3">
    <source>
        <dbReference type="ARBA" id="ARBA00022452"/>
    </source>
</evidence>
<organism evidence="8">
    <name type="scientific">Candidatus Moduliflexus flocculans</name>
    <dbReference type="NCBI Taxonomy" id="1499966"/>
    <lineage>
        <taxon>Bacteria</taxon>
        <taxon>Candidatus Moduliflexota</taxon>
        <taxon>Candidatus Moduliflexia</taxon>
        <taxon>Candidatus Moduliflexales</taxon>
        <taxon>Candidatus Moduliflexaceae</taxon>
    </lineage>
</organism>
<keyword evidence="8" id="KW-0675">Receptor</keyword>
<accession>A0A0S6W4F6</accession>
<keyword evidence="6" id="KW-0472">Membrane</keyword>
<evidence type="ECO:0000256" key="4">
    <source>
        <dbReference type="ARBA" id="ARBA00022692"/>
    </source>
</evidence>
<evidence type="ECO:0000256" key="5">
    <source>
        <dbReference type="ARBA" id="ARBA00022729"/>
    </source>
</evidence>
<dbReference type="Proteomes" id="UP000030700">
    <property type="component" value="Unassembled WGS sequence"/>
</dbReference>
<keyword evidence="9" id="KW-1185">Reference proteome</keyword>
<evidence type="ECO:0000256" key="1">
    <source>
        <dbReference type="ARBA" id="ARBA00004571"/>
    </source>
</evidence>
<proteinExistence type="predicted"/>
<evidence type="ECO:0000313" key="8">
    <source>
        <dbReference type="EMBL" id="GAK52838.1"/>
    </source>
</evidence>
<name>A0A0S6W4F6_9BACT</name>
<dbReference type="InterPro" id="IPR036942">
    <property type="entry name" value="Beta-barrel_TonB_sf"/>
</dbReference>
<keyword evidence="7" id="KW-0998">Cell outer membrane</keyword>
<dbReference type="GO" id="GO:0009279">
    <property type="term" value="C:cell outer membrane"/>
    <property type="evidence" value="ECO:0007669"/>
    <property type="project" value="UniProtKB-SubCell"/>
</dbReference>
<comment type="subcellular location">
    <subcellularLocation>
        <location evidence="1">Cell outer membrane</location>
        <topology evidence="1">Multi-pass membrane protein</topology>
    </subcellularLocation>
</comment>
<dbReference type="HOGENOM" id="CLU_473030_0_0_0"/>
<dbReference type="GO" id="GO:0044718">
    <property type="term" value="P:siderophore transmembrane transport"/>
    <property type="evidence" value="ECO:0007669"/>
    <property type="project" value="TreeGrafter"/>
</dbReference>
<dbReference type="InterPro" id="IPR039426">
    <property type="entry name" value="TonB-dep_rcpt-like"/>
</dbReference>